<dbReference type="PROSITE" id="PS00092">
    <property type="entry name" value="N6_MTASE"/>
    <property type="match status" value="1"/>
</dbReference>
<evidence type="ECO:0000256" key="1">
    <source>
        <dbReference type="ARBA" id="ARBA00009741"/>
    </source>
</evidence>
<keyword evidence="4" id="KW-0808">Transferase</keyword>
<dbReference type="GO" id="GO:0003676">
    <property type="term" value="F:nucleic acid binding"/>
    <property type="evidence" value="ECO:0007669"/>
    <property type="project" value="InterPro"/>
</dbReference>
<dbReference type="GO" id="GO:0008757">
    <property type="term" value="F:S-adenosylmethionine-dependent methyltransferase activity"/>
    <property type="evidence" value="ECO:0007669"/>
    <property type="project" value="UniProtKB-ARBA"/>
</dbReference>
<sequence length="196" mass="22474">MKKKRLEIFLEGLEKFSYPKAYLEQYSTPANIAAELLVYAKLKGDLSGSVCDLGCGTGIFAIGAKILGAEKVYAIDVDENALEIARRNADKYDCGIDFIRMDIADIDKNDLQVDTVLMNPPFKSHKDIKFLNKSLELADVVYSMHNGVTEEFINNYVVDICNGFEIRKIRFPIKRTFEFHRKNVKEIDVNIYRFQR</sequence>
<dbReference type="Proteomes" id="UP000317158">
    <property type="component" value="Unassembled WGS sequence"/>
</dbReference>
<accession>A0A520KRX8</accession>
<dbReference type="GO" id="GO:0032259">
    <property type="term" value="P:methylation"/>
    <property type="evidence" value="ECO:0007669"/>
    <property type="project" value="UniProtKB-KW"/>
</dbReference>
<protein>
    <recommendedName>
        <fullName evidence="2">Methyltransferase-like protein 5</fullName>
    </recommendedName>
</protein>
<dbReference type="AlphaFoldDB" id="A0A520KRX8"/>
<organism evidence="4 5">
    <name type="scientific">Methanoliparum thermophilum</name>
    <dbReference type="NCBI Taxonomy" id="2491083"/>
    <lineage>
        <taxon>Archaea</taxon>
        <taxon>Methanobacteriati</taxon>
        <taxon>Methanobacteriota</taxon>
        <taxon>Candidatus Methanoliparia</taxon>
        <taxon>Candidatus Methanoliparales</taxon>
        <taxon>Candidatus Methanoliparaceae</taxon>
        <taxon>Candidatus Methanoliparum</taxon>
    </lineage>
</organism>
<dbReference type="PANTHER" id="PTHR23290:SF0">
    <property type="entry name" value="RRNA N6-ADENOSINE-METHYLTRANSFERASE METTL5"/>
    <property type="match status" value="1"/>
</dbReference>
<evidence type="ECO:0000313" key="4">
    <source>
        <dbReference type="EMBL" id="RZN63909.1"/>
    </source>
</evidence>
<proteinExistence type="inferred from homology"/>
<feature type="domain" description="Methyltransferase small" evidence="3">
    <location>
        <begin position="33"/>
        <end position="128"/>
    </location>
</feature>
<dbReference type="InterPro" id="IPR007848">
    <property type="entry name" value="Small_mtfrase_dom"/>
</dbReference>
<evidence type="ECO:0000313" key="5">
    <source>
        <dbReference type="Proteomes" id="UP000317158"/>
    </source>
</evidence>
<dbReference type="InterPro" id="IPR051720">
    <property type="entry name" value="rRNA_MeTrfase/Polyamine_Synth"/>
</dbReference>
<dbReference type="InterPro" id="IPR002052">
    <property type="entry name" value="DNA_methylase_N6_adenine_CS"/>
</dbReference>
<evidence type="ECO:0000256" key="2">
    <source>
        <dbReference type="ARBA" id="ARBA00041374"/>
    </source>
</evidence>
<dbReference type="SUPFAM" id="SSF53335">
    <property type="entry name" value="S-adenosyl-L-methionine-dependent methyltransferases"/>
    <property type="match status" value="1"/>
</dbReference>
<comment type="caution">
    <text evidence="4">The sequence shown here is derived from an EMBL/GenBank/DDBJ whole genome shotgun (WGS) entry which is preliminary data.</text>
</comment>
<evidence type="ECO:0000259" key="3">
    <source>
        <dbReference type="Pfam" id="PF05175"/>
    </source>
</evidence>
<dbReference type="InterPro" id="IPR029063">
    <property type="entry name" value="SAM-dependent_MTases_sf"/>
</dbReference>
<dbReference type="CDD" id="cd02440">
    <property type="entry name" value="AdoMet_MTases"/>
    <property type="match status" value="1"/>
</dbReference>
<name>A0A520KRX8_METT2</name>
<dbReference type="EMBL" id="RXIF01000012">
    <property type="protein sequence ID" value="RZN63909.1"/>
    <property type="molecule type" value="Genomic_DNA"/>
</dbReference>
<dbReference type="Pfam" id="PF05175">
    <property type="entry name" value="MTS"/>
    <property type="match status" value="1"/>
</dbReference>
<dbReference type="PANTHER" id="PTHR23290">
    <property type="entry name" value="RRNA N6-ADENOSINE-METHYLTRANSFERASE METTL5"/>
    <property type="match status" value="1"/>
</dbReference>
<dbReference type="Gene3D" id="3.40.50.150">
    <property type="entry name" value="Vaccinia Virus protein VP39"/>
    <property type="match status" value="1"/>
</dbReference>
<gene>
    <name evidence="4" type="ORF">EF806_06680</name>
</gene>
<keyword evidence="4" id="KW-0489">Methyltransferase</keyword>
<comment type="similarity">
    <text evidence="1">Belongs to the methyltransferase superfamily. PrmA family.</text>
</comment>
<reference evidence="4 5" key="1">
    <citation type="journal article" date="2019" name="Nat. Microbiol.">
        <title>Wide diversity of methane and short-chain alkane metabolisms in uncultured archaea.</title>
        <authorList>
            <person name="Borrel G."/>
            <person name="Adam P.S."/>
            <person name="McKay L.J."/>
            <person name="Chen L.X."/>
            <person name="Sierra-Garcia I.N."/>
            <person name="Sieber C.M."/>
            <person name="Letourneur Q."/>
            <person name="Ghozlane A."/>
            <person name="Andersen G.L."/>
            <person name="Li W.J."/>
            <person name="Hallam S.J."/>
            <person name="Muyzer G."/>
            <person name="de Oliveira V.M."/>
            <person name="Inskeep W.P."/>
            <person name="Banfield J.F."/>
            <person name="Gribaldo S."/>
        </authorList>
    </citation>
    <scope>NUCLEOTIDE SEQUENCE [LARGE SCALE GENOMIC DNA]</scope>
    <source>
        <strain evidence="4">NM1a</strain>
    </source>
</reference>